<proteinExistence type="predicted"/>
<sequence length="94" mass="10785">MGQSNTPLHYMAHSLVPKYYTDEWLQGGSNGVRRLAPNEDAEVSTNRDKYFRRIFSKPEDVQKVYKKYGAFSCGLDYFGQPHVMAARAHEEPLS</sequence>
<organism evidence="1 2">
    <name type="scientific">Chenopodium quinoa</name>
    <name type="common">Quinoa</name>
    <dbReference type="NCBI Taxonomy" id="63459"/>
    <lineage>
        <taxon>Eukaryota</taxon>
        <taxon>Viridiplantae</taxon>
        <taxon>Streptophyta</taxon>
        <taxon>Embryophyta</taxon>
        <taxon>Tracheophyta</taxon>
        <taxon>Spermatophyta</taxon>
        <taxon>Magnoliopsida</taxon>
        <taxon>eudicotyledons</taxon>
        <taxon>Gunneridae</taxon>
        <taxon>Pentapetalae</taxon>
        <taxon>Caryophyllales</taxon>
        <taxon>Chenopodiaceae</taxon>
        <taxon>Chenopodioideae</taxon>
        <taxon>Atripliceae</taxon>
        <taxon>Chenopodium</taxon>
    </lineage>
</organism>
<dbReference type="AlphaFoldDB" id="A0A803M881"/>
<reference evidence="1" key="1">
    <citation type="journal article" date="2017" name="Nature">
        <title>The genome of Chenopodium quinoa.</title>
        <authorList>
            <person name="Jarvis D.E."/>
            <person name="Ho Y.S."/>
            <person name="Lightfoot D.J."/>
            <person name="Schmoeckel S.M."/>
            <person name="Li B."/>
            <person name="Borm T.J.A."/>
            <person name="Ohyanagi H."/>
            <person name="Mineta K."/>
            <person name="Michell C.T."/>
            <person name="Saber N."/>
            <person name="Kharbatia N.M."/>
            <person name="Rupper R.R."/>
            <person name="Sharp A.R."/>
            <person name="Dally N."/>
            <person name="Boughton B.A."/>
            <person name="Woo Y.H."/>
            <person name="Gao G."/>
            <person name="Schijlen E.G.W.M."/>
            <person name="Guo X."/>
            <person name="Momin A.A."/>
            <person name="Negrao S."/>
            <person name="Al-Babili S."/>
            <person name="Gehring C."/>
            <person name="Roessner U."/>
            <person name="Jung C."/>
            <person name="Murphy K."/>
            <person name="Arold S.T."/>
            <person name="Gojobori T."/>
            <person name="van der Linden C.G."/>
            <person name="van Loo E.N."/>
            <person name="Jellen E.N."/>
            <person name="Maughan P.J."/>
            <person name="Tester M."/>
        </authorList>
    </citation>
    <scope>NUCLEOTIDE SEQUENCE [LARGE SCALE GENOMIC DNA]</scope>
    <source>
        <strain evidence="1">cv. PI 614886</strain>
    </source>
</reference>
<dbReference type="Gramene" id="AUR62025107-RA">
    <property type="protein sequence ID" value="AUR62025107-RA:cds"/>
    <property type="gene ID" value="AUR62025107"/>
</dbReference>
<evidence type="ECO:0000313" key="1">
    <source>
        <dbReference type="EnsemblPlants" id="AUR62025107-RA:cds"/>
    </source>
</evidence>
<keyword evidence="2" id="KW-1185">Reference proteome</keyword>
<reference evidence="1" key="2">
    <citation type="submission" date="2021-03" db="UniProtKB">
        <authorList>
            <consortium name="EnsemblPlants"/>
        </authorList>
    </citation>
    <scope>IDENTIFICATION</scope>
</reference>
<protein>
    <submittedName>
        <fullName evidence="1">Uncharacterized protein</fullName>
    </submittedName>
</protein>
<accession>A0A803M881</accession>
<name>A0A803M881_CHEQI</name>
<dbReference type="Proteomes" id="UP000596660">
    <property type="component" value="Unplaced"/>
</dbReference>
<evidence type="ECO:0000313" key="2">
    <source>
        <dbReference type="Proteomes" id="UP000596660"/>
    </source>
</evidence>
<dbReference type="EnsemblPlants" id="AUR62025107-RA">
    <property type="protein sequence ID" value="AUR62025107-RA:cds"/>
    <property type="gene ID" value="AUR62025107"/>
</dbReference>